<reference evidence="3" key="2">
    <citation type="submission" date="2020-11" db="EMBL/GenBank/DDBJ databases">
        <authorList>
            <person name="McCartney M.A."/>
            <person name="Auch B."/>
            <person name="Kono T."/>
            <person name="Mallez S."/>
            <person name="Becker A."/>
            <person name="Gohl D.M."/>
            <person name="Silverstein K.A.T."/>
            <person name="Koren S."/>
            <person name="Bechman K.B."/>
            <person name="Herman A."/>
            <person name="Abrahante J.E."/>
            <person name="Garbe J."/>
        </authorList>
    </citation>
    <scope>NUCLEOTIDE SEQUENCE</scope>
    <source>
        <strain evidence="3">Duluth1</strain>
        <tissue evidence="3">Whole animal</tissue>
    </source>
</reference>
<evidence type="ECO:0000313" key="3">
    <source>
        <dbReference type="EMBL" id="KAH3873704.1"/>
    </source>
</evidence>
<feature type="compositionally biased region" description="Polar residues" evidence="1">
    <location>
        <begin position="69"/>
        <end position="80"/>
    </location>
</feature>
<reference evidence="3" key="1">
    <citation type="journal article" date="2019" name="bioRxiv">
        <title>The Genome of the Zebra Mussel, Dreissena polymorpha: A Resource for Invasive Species Research.</title>
        <authorList>
            <person name="McCartney M.A."/>
            <person name="Auch B."/>
            <person name="Kono T."/>
            <person name="Mallez S."/>
            <person name="Zhang Y."/>
            <person name="Obille A."/>
            <person name="Becker A."/>
            <person name="Abrahante J.E."/>
            <person name="Garbe J."/>
            <person name="Badalamenti J.P."/>
            <person name="Herman A."/>
            <person name="Mangelson H."/>
            <person name="Liachko I."/>
            <person name="Sullivan S."/>
            <person name="Sone E.D."/>
            <person name="Koren S."/>
            <person name="Silverstein K.A.T."/>
            <person name="Beckman K.B."/>
            <person name="Gohl D.M."/>
        </authorList>
    </citation>
    <scope>NUCLEOTIDE SEQUENCE</scope>
    <source>
        <strain evidence="3">Duluth1</strain>
        <tissue evidence="3">Whole animal</tissue>
    </source>
</reference>
<dbReference type="Proteomes" id="UP000828390">
    <property type="component" value="Unassembled WGS sequence"/>
</dbReference>
<feature type="chain" id="PRO_5039687670" evidence="2">
    <location>
        <begin position="18"/>
        <end position="80"/>
    </location>
</feature>
<organism evidence="3 4">
    <name type="scientific">Dreissena polymorpha</name>
    <name type="common">Zebra mussel</name>
    <name type="synonym">Mytilus polymorpha</name>
    <dbReference type="NCBI Taxonomy" id="45954"/>
    <lineage>
        <taxon>Eukaryota</taxon>
        <taxon>Metazoa</taxon>
        <taxon>Spiralia</taxon>
        <taxon>Lophotrochozoa</taxon>
        <taxon>Mollusca</taxon>
        <taxon>Bivalvia</taxon>
        <taxon>Autobranchia</taxon>
        <taxon>Heteroconchia</taxon>
        <taxon>Euheterodonta</taxon>
        <taxon>Imparidentia</taxon>
        <taxon>Neoheterodontei</taxon>
        <taxon>Myida</taxon>
        <taxon>Dreissenoidea</taxon>
        <taxon>Dreissenidae</taxon>
        <taxon>Dreissena</taxon>
    </lineage>
</organism>
<keyword evidence="2" id="KW-0732">Signal</keyword>
<evidence type="ECO:0000313" key="4">
    <source>
        <dbReference type="Proteomes" id="UP000828390"/>
    </source>
</evidence>
<proteinExistence type="predicted"/>
<evidence type="ECO:0000256" key="1">
    <source>
        <dbReference type="SAM" id="MobiDB-lite"/>
    </source>
</evidence>
<gene>
    <name evidence="3" type="ORF">DPMN_036941</name>
</gene>
<keyword evidence="4" id="KW-1185">Reference proteome</keyword>
<protein>
    <submittedName>
        <fullName evidence="3">Uncharacterized protein</fullName>
    </submittedName>
</protein>
<accession>A0A9D4RMC4</accession>
<evidence type="ECO:0000256" key="2">
    <source>
        <dbReference type="SAM" id="SignalP"/>
    </source>
</evidence>
<dbReference type="AlphaFoldDB" id="A0A9D4RMC4"/>
<sequence>MLILALVFNVATSRSAAELQAPPYFMSRTIKHNEARGVIHSGARGLAGPDSVYGASEAMFPGRKPSGTRDASPNSQEILK</sequence>
<feature type="region of interest" description="Disordered" evidence="1">
    <location>
        <begin position="56"/>
        <end position="80"/>
    </location>
</feature>
<name>A0A9D4RMC4_DREPO</name>
<comment type="caution">
    <text evidence="3">The sequence shown here is derived from an EMBL/GenBank/DDBJ whole genome shotgun (WGS) entry which is preliminary data.</text>
</comment>
<dbReference type="EMBL" id="JAIWYP010000002">
    <property type="protein sequence ID" value="KAH3873704.1"/>
    <property type="molecule type" value="Genomic_DNA"/>
</dbReference>
<feature type="signal peptide" evidence="2">
    <location>
        <begin position="1"/>
        <end position="17"/>
    </location>
</feature>